<evidence type="ECO:0000259" key="17">
    <source>
        <dbReference type="PROSITE" id="PS50045"/>
    </source>
</evidence>
<evidence type="ECO:0000256" key="5">
    <source>
        <dbReference type="ARBA" id="ARBA00022553"/>
    </source>
</evidence>
<dbReference type="GO" id="GO:0000160">
    <property type="term" value="P:phosphorelay signal transduction system"/>
    <property type="evidence" value="ECO:0007669"/>
    <property type="project" value="UniProtKB-KW"/>
</dbReference>
<keyword evidence="11" id="KW-0010">Activator</keyword>
<keyword evidence="9" id="KW-0805">Transcription regulation</keyword>
<dbReference type="PROSITE" id="PS00676">
    <property type="entry name" value="SIGMA54_INTERACT_2"/>
    <property type="match status" value="1"/>
</dbReference>
<organism evidence="19 20">
    <name type="scientific">Sulfurihydrogenibium azorense (strain DSM 15241 / OCM 825 / Az-Fu1)</name>
    <dbReference type="NCBI Taxonomy" id="204536"/>
    <lineage>
        <taxon>Bacteria</taxon>
        <taxon>Pseudomonadati</taxon>
        <taxon>Aquificota</taxon>
        <taxon>Aquificia</taxon>
        <taxon>Aquificales</taxon>
        <taxon>Hydrogenothermaceae</taxon>
        <taxon>Sulfurihydrogenibium</taxon>
    </lineage>
</organism>
<dbReference type="PROSITE" id="PS50110">
    <property type="entry name" value="RESPONSE_REGULATORY"/>
    <property type="match status" value="1"/>
</dbReference>
<evidence type="ECO:0000259" key="18">
    <source>
        <dbReference type="PROSITE" id="PS50110"/>
    </source>
</evidence>
<dbReference type="PROSITE" id="PS00675">
    <property type="entry name" value="SIGMA54_INTERACT_1"/>
    <property type="match status" value="1"/>
</dbReference>
<keyword evidence="12" id="KW-0804">Transcription</keyword>
<dbReference type="InterPro" id="IPR009057">
    <property type="entry name" value="Homeodomain-like_sf"/>
</dbReference>
<dbReference type="InterPro" id="IPR058031">
    <property type="entry name" value="AAA_lid_NorR"/>
</dbReference>
<evidence type="ECO:0000256" key="8">
    <source>
        <dbReference type="ARBA" id="ARBA00023012"/>
    </source>
</evidence>
<dbReference type="Pfam" id="PF00072">
    <property type="entry name" value="Response_reg"/>
    <property type="match status" value="1"/>
</dbReference>
<dbReference type="FunFam" id="3.40.50.300:FF:000006">
    <property type="entry name" value="DNA-binding transcriptional regulator NtrC"/>
    <property type="match status" value="1"/>
</dbReference>
<evidence type="ECO:0000256" key="16">
    <source>
        <dbReference type="PROSITE-ProRule" id="PRU00169"/>
    </source>
</evidence>
<dbReference type="GO" id="GO:0005737">
    <property type="term" value="C:cytoplasm"/>
    <property type="evidence" value="ECO:0007669"/>
    <property type="project" value="UniProtKB-SubCell"/>
</dbReference>
<evidence type="ECO:0000256" key="6">
    <source>
        <dbReference type="ARBA" id="ARBA00022741"/>
    </source>
</evidence>
<dbReference type="Proteomes" id="UP000001369">
    <property type="component" value="Chromosome"/>
</dbReference>
<evidence type="ECO:0000256" key="10">
    <source>
        <dbReference type="ARBA" id="ARBA00023125"/>
    </source>
</evidence>
<evidence type="ECO:0000256" key="12">
    <source>
        <dbReference type="ARBA" id="ARBA00023163"/>
    </source>
</evidence>
<proteinExistence type="predicted"/>
<dbReference type="InterPro" id="IPR002078">
    <property type="entry name" value="Sigma_54_int"/>
</dbReference>
<keyword evidence="3" id="KW-0963">Cytoplasm</keyword>
<dbReference type="Gene3D" id="3.40.50.300">
    <property type="entry name" value="P-loop containing nucleotide triphosphate hydrolases"/>
    <property type="match status" value="1"/>
</dbReference>
<feature type="domain" description="Sigma-54 factor interaction" evidence="17">
    <location>
        <begin position="132"/>
        <end position="361"/>
    </location>
</feature>
<dbReference type="HOGENOM" id="CLU_000445_0_6_0"/>
<protein>
    <recommendedName>
        <fullName evidence="2">DNA-binding transcriptional regulator NtrC</fullName>
    </recommendedName>
    <alternativeName>
        <fullName evidence="14">Nitrogen regulation protein NR(I)</fullName>
    </alternativeName>
    <alternativeName>
        <fullName evidence="15">Nitrogen regulator I</fullName>
    </alternativeName>
</protein>
<dbReference type="EMBL" id="CP001229">
    <property type="protein sequence ID" value="ACN99429.1"/>
    <property type="molecule type" value="Genomic_DNA"/>
</dbReference>
<dbReference type="InterPro" id="IPR027417">
    <property type="entry name" value="P-loop_NTPase"/>
</dbReference>
<dbReference type="PANTHER" id="PTHR32071">
    <property type="entry name" value="TRANSCRIPTIONAL REGULATORY PROTEIN"/>
    <property type="match status" value="1"/>
</dbReference>
<accession>C1DUX7</accession>
<name>C1DUX7_SULAA</name>
<keyword evidence="7" id="KW-0067">ATP-binding</keyword>
<dbReference type="InterPro" id="IPR003593">
    <property type="entry name" value="AAA+_ATPase"/>
</dbReference>
<evidence type="ECO:0000256" key="15">
    <source>
        <dbReference type="ARBA" id="ARBA00031910"/>
    </source>
</evidence>
<dbReference type="Pfam" id="PF02954">
    <property type="entry name" value="HTH_8"/>
    <property type="match status" value="1"/>
</dbReference>
<dbReference type="SMART" id="SM00382">
    <property type="entry name" value="AAA"/>
    <property type="match status" value="1"/>
</dbReference>
<dbReference type="KEGG" id="saf:SULAZ_0941"/>
<dbReference type="InterPro" id="IPR001789">
    <property type="entry name" value="Sig_transdc_resp-reg_receiver"/>
</dbReference>
<reference evidence="19 20" key="1">
    <citation type="journal article" date="2009" name="J. Bacteriol.">
        <title>Complete and draft genome sequences of six members of the Aquificales.</title>
        <authorList>
            <person name="Reysenbach A.L."/>
            <person name="Hamamura N."/>
            <person name="Podar M."/>
            <person name="Griffiths E."/>
            <person name="Ferreira S."/>
            <person name="Hochstein R."/>
            <person name="Heidelberg J."/>
            <person name="Johnson J."/>
            <person name="Mead D."/>
            <person name="Pohorille A."/>
            <person name="Sarmiento M."/>
            <person name="Schweighofer K."/>
            <person name="Seshadri R."/>
            <person name="Voytek M.A."/>
        </authorList>
    </citation>
    <scope>NUCLEOTIDE SEQUENCE [LARGE SCALE GENOMIC DNA]</scope>
    <source>
        <strain evidence="20">Az-Fu1 / DSM 15241 / OCM 825</strain>
    </source>
</reference>
<dbReference type="PRINTS" id="PR01590">
    <property type="entry name" value="HTHFIS"/>
</dbReference>
<dbReference type="SUPFAM" id="SSF52172">
    <property type="entry name" value="CheY-like"/>
    <property type="match status" value="1"/>
</dbReference>
<dbReference type="Gene3D" id="1.10.8.60">
    <property type="match status" value="1"/>
</dbReference>
<evidence type="ECO:0000256" key="11">
    <source>
        <dbReference type="ARBA" id="ARBA00023159"/>
    </source>
</evidence>
<dbReference type="CDD" id="cd00009">
    <property type="entry name" value="AAA"/>
    <property type="match status" value="1"/>
</dbReference>
<dbReference type="RefSeq" id="WP_012674746.1">
    <property type="nucleotide sequence ID" value="NC_012438.1"/>
</dbReference>
<dbReference type="Pfam" id="PF00158">
    <property type="entry name" value="Sigma54_activat"/>
    <property type="match status" value="1"/>
</dbReference>
<keyword evidence="4" id="KW-0678">Repressor</keyword>
<feature type="domain" description="Response regulatory" evidence="18">
    <location>
        <begin position="2"/>
        <end position="116"/>
    </location>
</feature>
<keyword evidence="5 16" id="KW-0597">Phosphoprotein</keyword>
<keyword evidence="6" id="KW-0547">Nucleotide-binding</keyword>
<dbReference type="PROSITE" id="PS00688">
    <property type="entry name" value="SIGMA54_INTERACT_3"/>
    <property type="match status" value="1"/>
</dbReference>
<dbReference type="SUPFAM" id="SSF46689">
    <property type="entry name" value="Homeodomain-like"/>
    <property type="match status" value="1"/>
</dbReference>
<dbReference type="Gene3D" id="1.10.10.60">
    <property type="entry name" value="Homeodomain-like"/>
    <property type="match status" value="1"/>
</dbReference>
<keyword evidence="8" id="KW-0902">Two-component regulatory system</keyword>
<dbReference type="PANTHER" id="PTHR32071:SF95">
    <property type="entry name" value="DNA-BINDING TRANSCRIPTIONAL REGULATOR NTRC"/>
    <property type="match status" value="1"/>
</dbReference>
<evidence type="ECO:0000256" key="3">
    <source>
        <dbReference type="ARBA" id="ARBA00022490"/>
    </source>
</evidence>
<dbReference type="GO" id="GO:0005524">
    <property type="term" value="F:ATP binding"/>
    <property type="evidence" value="ECO:0007669"/>
    <property type="project" value="UniProtKB-KW"/>
</dbReference>
<dbReference type="InterPro" id="IPR025943">
    <property type="entry name" value="Sigma_54_int_dom_ATP-bd_2"/>
</dbReference>
<dbReference type="SUPFAM" id="SSF52540">
    <property type="entry name" value="P-loop containing nucleoside triphosphate hydrolases"/>
    <property type="match status" value="1"/>
</dbReference>
<dbReference type="SMART" id="SM00448">
    <property type="entry name" value="REC"/>
    <property type="match status" value="1"/>
</dbReference>
<dbReference type="PROSITE" id="PS50045">
    <property type="entry name" value="SIGMA54_INTERACT_4"/>
    <property type="match status" value="1"/>
</dbReference>
<dbReference type="GO" id="GO:0043565">
    <property type="term" value="F:sequence-specific DNA binding"/>
    <property type="evidence" value="ECO:0007669"/>
    <property type="project" value="InterPro"/>
</dbReference>
<dbReference type="InterPro" id="IPR011006">
    <property type="entry name" value="CheY-like_superfamily"/>
</dbReference>
<gene>
    <name evidence="19" type="ordered locus">SULAZ_0941</name>
</gene>
<dbReference type="OrthoDB" id="9334at2"/>
<feature type="modified residue" description="4-aspartylphosphate" evidence="16">
    <location>
        <position position="51"/>
    </location>
</feature>
<dbReference type="InterPro" id="IPR025944">
    <property type="entry name" value="Sigma_54_int_dom_CS"/>
</dbReference>
<evidence type="ECO:0000256" key="9">
    <source>
        <dbReference type="ARBA" id="ARBA00023015"/>
    </source>
</evidence>
<evidence type="ECO:0000256" key="14">
    <source>
        <dbReference type="ARBA" id="ARBA00029881"/>
    </source>
</evidence>
<comment type="subcellular location">
    <subcellularLocation>
        <location evidence="1">Cytoplasm</location>
    </subcellularLocation>
</comment>
<keyword evidence="13" id="KW-0535">Nitrogen fixation</keyword>
<dbReference type="Gene3D" id="3.40.50.2300">
    <property type="match status" value="1"/>
</dbReference>
<keyword evidence="10" id="KW-0238">DNA-binding</keyword>
<keyword evidence="20" id="KW-1185">Reference proteome</keyword>
<dbReference type="InterPro" id="IPR025662">
    <property type="entry name" value="Sigma_54_int_dom_ATP-bd_1"/>
</dbReference>
<dbReference type="CDD" id="cd17536">
    <property type="entry name" value="REC_YesN-like"/>
    <property type="match status" value="1"/>
</dbReference>
<dbReference type="InterPro" id="IPR002197">
    <property type="entry name" value="HTH_Fis"/>
</dbReference>
<dbReference type="STRING" id="204536.SULAZ_0941"/>
<sequence length="457" mass="51999">MKAIIFEDEKTTRNVLKRILNKENIEVYDFESGEEALEKVKSINPDFVFLDIGLKNFNGLEILKSITSLKSYPYVVIISGHSEYKYLIQAMKYGAFDYIVKPFDIERIKQVVNEIKESLKAKHISQVSPDEVVGKSSAMKEVFKLVGRAASSKDPVLITGESGTGKEVIANLIHKYSDRSEKPFIAINMASIPIGLIESELFGYEKGAFTGADKAKEGKFVQADGGTLFLDEIGEMPLESQAKLLRAVQDMEIQPLGSNKTKKVDVRIITATNKDLIKLVAEGKFREDLFYRLSVIEIRLPPLRERQEDIPDLVELFTKQALERYKLSSGGFTQESIKFLINYKWPGNVRELKNLVFKLIALYRERPITPDLLPANIRGEEEKTSDWKSGFLIEARKMLTRKRKNIYIKLIEEAEYILIKEALKFTNGNISQAAEYLGLHRNTISKKIKDLDISLED</sequence>
<dbReference type="AlphaFoldDB" id="C1DUX7"/>
<evidence type="ECO:0000313" key="20">
    <source>
        <dbReference type="Proteomes" id="UP000001369"/>
    </source>
</evidence>
<evidence type="ECO:0000313" key="19">
    <source>
        <dbReference type="EMBL" id="ACN99429.1"/>
    </source>
</evidence>
<dbReference type="GO" id="GO:0006355">
    <property type="term" value="P:regulation of DNA-templated transcription"/>
    <property type="evidence" value="ECO:0007669"/>
    <property type="project" value="InterPro"/>
</dbReference>
<dbReference type="eggNOG" id="COG2204">
    <property type="taxonomic scope" value="Bacteria"/>
</dbReference>
<dbReference type="Pfam" id="PF25601">
    <property type="entry name" value="AAA_lid_14"/>
    <property type="match status" value="1"/>
</dbReference>
<evidence type="ECO:0000256" key="4">
    <source>
        <dbReference type="ARBA" id="ARBA00022491"/>
    </source>
</evidence>
<evidence type="ECO:0000256" key="13">
    <source>
        <dbReference type="ARBA" id="ARBA00023231"/>
    </source>
</evidence>
<evidence type="ECO:0000256" key="1">
    <source>
        <dbReference type="ARBA" id="ARBA00004496"/>
    </source>
</evidence>
<evidence type="ECO:0000256" key="2">
    <source>
        <dbReference type="ARBA" id="ARBA00019059"/>
    </source>
</evidence>
<evidence type="ECO:0000256" key="7">
    <source>
        <dbReference type="ARBA" id="ARBA00022840"/>
    </source>
</evidence>